<keyword evidence="9" id="KW-0067">ATP-binding</keyword>
<dbReference type="PANTHER" id="PTHR45436:SF4">
    <property type="entry name" value="SENSOR PROTEIN PHOQ"/>
    <property type="match status" value="1"/>
</dbReference>
<dbReference type="InterPro" id="IPR003660">
    <property type="entry name" value="HAMP_dom"/>
</dbReference>
<evidence type="ECO:0000313" key="15">
    <source>
        <dbReference type="EMBL" id="ACE86203.1"/>
    </source>
</evidence>
<dbReference type="Gene3D" id="1.10.287.130">
    <property type="match status" value="1"/>
</dbReference>
<dbReference type="EMBL" id="CP000934">
    <property type="protein sequence ID" value="ACE86203.1"/>
    <property type="molecule type" value="Genomic_DNA"/>
</dbReference>
<dbReference type="PRINTS" id="PR00344">
    <property type="entry name" value="BCTRLSENSOR"/>
</dbReference>
<evidence type="ECO:0000256" key="4">
    <source>
        <dbReference type="ARBA" id="ARBA00022553"/>
    </source>
</evidence>
<keyword evidence="4" id="KW-0597">Phosphoprotein</keyword>
<keyword evidence="6" id="KW-0812">Transmembrane</keyword>
<dbReference type="SUPFAM" id="SSF55874">
    <property type="entry name" value="ATPase domain of HSP90 chaperone/DNA topoisomerase II/histidine kinase"/>
    <property type="match status" value="1"/>
</dbReference>
<dbReference type="InterPro" id="IPR005467">
    <property type="entry name" value="His_kinase_dom"/>
</dbReference>
<dbReference type="SMART" id="SM00387">
    <property type="entry name" value="HATPase_c"/>
    <property type="match status" value="1"/>
</dbReference>
<evidence type="ECO:0000256" key="10">
    <source>
        <dbReference type="ARBA" id="ARBA00022989"/>
    </source>
</evidence>
<feature type="domain" description="Histidine kinase" evidence="13">
    <location>
        <begin position="260"/>
        <end position="461"/>
    </location>
</feature>
<dbReference type="OrthoDB" id="9809567at2"/>
<dbReference type="InterPro" id="IPR003594">
    <property type="entry name" value="HATPase_dom"/>
</dbReference>
<sequence length="462" mass="51612">MDRARFSSIAARLLFASALLLPLFLGLTGFFLDRAFSNSLEVAVHSRLRGHINLLFSVAELHESRNGNKSELRLPLTLREADFEQPNSGLYAYIFNDKRKLEWSSNSAALISPPDYSNLDLTDQPGQMVFSSLLFQKKPFFAAHYDVYWEDNRGRPHPYRFLVMLSASEYEAELSAYRNQLWRWLGAAGVFLLLSQILILRWGLRPLGKLARALKAMQSGDTSTIEGEHPRELQKVVDNLNQVLVREQSLRQRYRNSLADLAHSLKTPLAVLQSKLGPETPAGELQQIAAEQVARMSQVVTYQLQRAVSSQQAGTTRRTRLEPIAQRLLSALQKVYADKHIQPRINLAGGSVVAGDEQDIMELLGNILENAFKYGHSQVHLSSELAGDCLCICIEDDGPGVPPEERLRILQRGQRLDTNKPGQGIGLAVAAEIVSSYEGRIDIDESSLGGARFRVFLPLLPV</sequence>
<dbReference type="GO" id="GO:0000155">
    <property type="term" value="F:phosphorelay sensor kinase activity"/>
    <property type="evidence" value="ECO:0007669"/>
    <property type="project" value="InterPro"/>
</dbReference>
<keyword evidence="5" id="KW-0808">Transferase</keyword>
<evidence type="ECO:0000313" key="16">
    <source>
        <dbReference type="Proteomes" id="UP000001036"/>
    </source>
</evidence>
<dbReference type="Gene3D" id="3.30.565.10">
    <property type="entry name" value="Histidine kinase-like ATPase, C-terminal domain"/>
    <property type="match status" value="1"/>
</dbReference>
<evidence type="ECO:0000256" key="2">
    <source>
        <dbReference type="ARBA" id="ARBA00004370"/>
    </source>
</evidence>
<evidence type="ECO:0000256" key="8">
    <source>
        <dbReference type="ARBA" id="ARBA00022777"/>
    </source>
</evidence>
<dbReference type="Pfam" id="PF02518">
    <property type="entry name" value="HATPase_c"/>
    <property type="match status" value="1"/>
</dbReference>
<dbReference type="STRING" id="498211.CJA_0781"/>
<evidence type="ECO:0000256" key="7">
    <source>
        <dbReference type="ARBA" id="ARBA00022741"/>
    </source>
</evidence>
<dbReference type="CDD" id="cd00082">
    <property type="entry name" value="HisKA"/>
    <property type="match status" value="1"/>
</dbReference>
<dbReference type="GO" id="GO:0005886">
    <property type="term" value="C:plasma membrane"/>
    <property type="evidence" value="ECO:0007669"/>
    <property type="project" value="TreeGrafter"/>
</dbReference>
<evidence type="ECO:0000259" key="14">
    <source>
        <dbReference type="PROSITE" id="PS50885"/>
    </source>
</evidence>
<dbReference type="InterPro" id="IPR058619">
    <property type="entry name" value="PhoQ/CarS-like_HATPase"/>
</dbReference>
<proteinExistence type="predicted"/>
<dbReference type="HOGENOM" id="CLU_000445_42_2_6"/>
<evidence type="ECO:0000256" key="3">
    <source>
        <dbReference type="ARBA" id="ARBA00012438"/>
    </source>
</evidence>
<feature type="domain" description="HAMP" evidence="14">
    <location>
        <begin position="201"/>
        <end position="252"/>
    </location>
</feature>
<evidence type="ECO:0000256" key="5">
    <source>
        <dbReference type="ARBA" id="ARBA00022679"/>
    </source>
</evidence>
<dbReference type="InterPro" id="IPR004358">
    <property type="entry name" value="Sig_transdc_His_kin-like_C"/>
</dbReference>
<dbReference type="CDD" id="cd16954">
    <property type="entry name" value="HATPase_PhoQ-like"/>
    <property type="match status" value="1"/>
</dbReference>
<evidence type="ECO:0000259" key="13">
    <source>
        <dbReference type="PROSITE" id="PS50109"/>
    </source>
</evidence>
<dbReference type="InterPro" id="IPR003661">
    <property type="entry name" value="HisK_dim/P_dom"/>
</dbReference>
<protein>
    <recommendedName>
        <fullName evidence="3">histidine kinase</fullName>
        <ecNumber evidence="3">2.7.13.3</ecNumber>
    </recommendedName>
</protein>
<organism evidence="15 16">
    <name type="scientific">Cellvibrio japonicus (strain Ueda107)</name>
    <name type="common">Pseudomonas fluorescens subsp. cellulosa</name>
    <dbReference type="NCBI Taxonomy" id="498211"/>
    <lineage>
        <taxon>Bacteria</taxon>
        <taxon>Pseudomonadati</taxon>
        <taxon>Pseudomonadota</taxon>
        <taxon>Gammaproteobacteria</taxon>
        <taxon>Cellvibrionales</taxon>
        <taxon>Cellvibrionaceae</taxon>
        <taxon>Cellvibrio</taxon>
    </lineage>
</organism>
<evidence type="ECO:0000256" key="1">
    <source>
        <dbReference type="ARBA" id="ARBA00000085"/>
    </source>
</evidence>
<dbReference type="PROSITE" id="PS50885">
    <property type="entry name" value="HAMP"/>
    <property type="match status" value="1"/>
</dbReference>
<keyword evidence="10" id="KW-1133">Transmembrane helix</keyword>
<comment type="catalytic activity">
    <reaction evidence="1">
        <text>ATP + protein L-histidine = ADP + protein N-phospho-L-histidine.</text>
        <dbReference type="EC" id="2.7.13.3"/>
    </reaction>
</comment>
<name>B3PKM4_CELJU</name>
<accession>B3PKM4</accession>
<evidence type="ECO:0000256" key="11">
    <source>
        <dbReference type="ARBA" id="ARBA00023012"/>
    </source>
</evidence>
<dbReference type="Pfam" id="PF00672">
    <property type="entry name" value="HAMP"/>
    <property type="match status" value="1"/>
</dbReference>
<dbReference type="InterPro" id="IPR036890">
    <property type="entry name" value="HATPase_C_sf"/>
</dbReference>
<evidence type="ECO:0000256" key="9">
    <source>
        <dbReference type="ARBA" id="ARBA00022840"/>
    </source>
</evidence>
<evidence type="ECO:0000256" key="6">
    <source>
        <dbReference type="ARBA" id="ARBA00022692"/>
    </source>
</evidence>
<keyword evidence="16" id="KW-1185">Reference proteome</keyword>
<dbReference type="RefSeq" id="WP_012486442.1">
    <property type="nucleotide sequence ID" value="NC_010995.1"/>
</dbReference>
<keyword evidence="12" id="KW-0472">Membrane</keyword>
<dbReference type="KEGG" id="cja:CJA_0781"/>
<dbReference type="PROSITE" id="PS50109">
    <property type="entry name" value="HIS_KIN"/>
    <property type="match status" value="1"/>
</dbReference>
<evidence type="ECO:0000256" key="12">
    <source>
        <dbReference type="ARBA" id="ARBA00023136"/>
    </source>
</evidence>
<reference evidence="15 16" key="1">
    <citation type="journal article" date="2008" name="J. Bacteriol.">
        <title>Insights into plant cell wall degradation from the genome sequence of the soil bacterium Cellvibrio japonicus.</title>
        <authorList>
            <person name="Deboy R.T."/>
            <person name="Mongodin E.F."/>
            <person name="Fouts D.E."/>
            <person name="Tailford L.E."/>
            <person name="Khouri H."/>
            <person name="Emerson J.B."/>
            <person name="Mohamoud Y."/>
            <person name="Watkins K."/>
            <person name="Henrissat B."/>
            <person name="Gilbert H.J."/>
            <person name="Nelson K.E."/>
        </authorList>
    </citation>
    <scope>NUCLEOTIDE SEQUENCE [LARGE SCALE GENOMIC DNA]</scope>
    <source>
        <strain evidence="15 16">Ueda107</strain>
    </source>
</reference>
<dbReference type="GO" id="GO:0005524">
    <property type="term" value="F:ATP binding"/>
    <property type="evidence" value="ECO:0007669"/>
    <property type="project" value="UniProtKB-KW"/>
</dbReference>
<dbReference type="InterPro" id="IPR050428">
    <property type="entry name" value="TCS_sensor_his_kinase"/>
</dbReference>
<dbReference type="eggNOG" id="COG2205">
    <property type="taxonomic scope" value="Bacteria"/>
</dbReference>
<dbReference type="EC" id="2.7.13.3" evidence="3"/>
<gene>
    <name evidence="15" type="primary">phoQ</name>
    <name evidence="15" type="ordered locus">CJA_0781</name>
</gene>
<keyword evidence="8 15" id="KW-0418">Kinase</keyword>
<keyword evidence="7" id="KW-0547">Nucleotide-binding</keyword>
<dbReference type="AlphaFoldDB" id="B3PKM4"/>
<keyword evidence="11" id="KW-0902">Two-component regulatory system</keyword>
<dbReference type="Proteomes" id="UP000001036">
    <property type="component" value="Chromosome"/>
</dbReference>
<comment type="subcellular location">
    <subcellularLocation>
        <location evidence="2">Membrane</location>
    </subcellularLocation>
</comment>
<dbReference type="PANTHER" id="PTHR45436">
    <property type="entry name" value="SENSOR HISTIDINE KINASE YKOH"/>
    <property type="match status" value="1"/>
</dbReference>